<feature type="domain" description="DUF1858" evidence="2">
    <location>
        <begin position="433"/>
        <end position="493"/>
    </location>
</feature>
<evidence type="ECO:0000313" key="4">
    <source>
        <dbReference type="Proteomes" id="UP000017818"/>
    </source>
</evidence>
<dbReference type="SUPFAM" id="SSF55785">
    <property type="entry name" value="PYP-like sensor domain (PAS domain)"/>
    <property type="match status" value="1"/>
</dbReference>
<comment type="caution">
    <text evidence="3">The sequence shown here is derived from an EMBL/GenBank/DDBJ whole genome shotgun (WGS) entry which is preliminary data.</text>
</comment>
<sequence>MEKRGFDKLDHAKLDKLITIKVSYLKGEISKEEARKQIMANYKSITADEFAYTEQKIKDLGFSDETVHKHMDELLNLLEGILEKSSLSLPIGHPLQTYINENTAIKSLLSEMKEFENNPFDKDKWTEFYNKLYQFNTHLSRKQNQLFSKLEEKGFDRPSKIMWSFDNNVKKLISTAKTLLEEDKYDEFLKLQPEVHESILDLIDKEESILYPTSFKLISEEEFIKMRKGDDEIGYCLIENPPIFGDILENKEIPNEFMSELSQLLAKYSSLTGQNEILDVKQGKLTLEQINLIFQHLSVDLSYVDENELVRFYSDTKHRVFPRSPGVIGRNVMNCHPRESVDTVNRIIEAFRNGEKDMAEFWLQMGGKFIYITYTAVRDENGKFRGVLEMMQDATHIRSLEGSKKLLSWDDEYKQEDKNTSPKNSNNSNPYGITKDSVIADIINKYPYIREFMPTLSPKYNKILNPIAFNTIGKVANLEMIAQRGNINIDVLISKICDEIKNHENNK</sequence>
<dbReference type="Gene3D" id="3.30.450.20">
    <property type="entry name" value="PAS domain"/>
    <property type="match status" value="1"/>
</dbReference>
<dbReference type="RefSeq" id="WP_009526971.1">
    <property type="nucleotide sequence ID" value="NZ_JH815225.1"/>
</dbReference>
<reference evidence="3 4" key="1">
    <citation type="submission" date="2012-05" db="EMBL/GenBank/DDBJ databases">
        <title>The Genome Sequence of Eubacteriaceae bacterium CM2.</title>
        <authorList>
            <consortium name="The Broad Institute Genome Sequencing Platform"/>
            <person name="Earl A."/>
            <person name="Ward D."/>
            <person name="Feldgarden M."/>
            <person name="Gevers D."/>
            <person name="Sizova M."/>
            <person name="Hazen A."/>
            <person name="Epstein S."/>
            <person name="Walker B."/>
            <person name="Young S.K."/>
            <person name="Zeng Q."/>
            <person name="Gargeya S."/>
            <person name="Fitzgerald M."/>
            <person name="Haas B."/>
            <person name="Abouelleil A."/>
            <person name="Alvarado L."/>
            <person name="Arachchi H.M."/>
            <person name="Berlin A."/>
            <person name="Chapman S.B."/>
            <person name="Goldberg J."/>
            <person name="Griggs A."/>
            <person name="Gujja S."/>
            <person name="Hansen M."/>
            <person name="Howarth C."/>
            <person name="Imamovic A."/>
            <person name="Larimer J."/>
            <person name="McCowen C."/>
            <person name="Montmayeur A."/>
            <person name="Murphy C."/>
            <person name="Neiman D."/>
            <person name="Pearson M."/>
            <person name="Priest M."/>
            <person name="Roberts A."/>
            <person name="Saif S."/>
            <person name="Shea T."/>
            <person name="Sisk P."/>
            <person name="Sykes S."/>
            <person name="Wortman J."/>
            <person name="Nusbaum C."/>
            <person name="Birren B."/>
        </authorList>
    </citation>
    <scope>NUCLEOTIDE SEQUENCE [LARGE SCALE GENOMIC DNA]</scope>
    <source>
        <strain evidence="3 4">CM2</strain>
    </source>
</reference>
<dbReference type="SUPFAM" id="SSF140683">
    <property type="entry name" value="SP0561-like"/>
    <property type="match status" value="1"/>
</dbReference>
<dbReference type="Gene3D" id="1.10.3910.10">
    <property type="entry name" value="SP0561-like"/>
    <property type="match status" value="1"/>
</dbReference>
<dbReference type="PATRIC" id="fig|796939.3.peg.2060"/>
<dbReference type="PANTHER" id="PTHR39966">
    <property type="entry name" value="BLL2471 PROTEIN-RELATED"/>
    <property type="match status" value="1"/>
</dbReference>
<evidence type="ECO:0008006" key="5">
    <source>
        <dbReference type="Google" id="ProtNLM"/>
    </source>
</evidence>
<dbReference type="Pfam" id="PF01814">
    <property type="entry name" value="Hemerythrin"/>
    <property type="match status" value="1"/>
</dbReference>
<protein>
    <recommendedName>
        <fullName evidence="5">PAS domain S-box protein</fullName>
    </recommendedName>
</protein>
<dbReference type="InterPro" id="IPR015077">
    <property type="entry name" value="DUF1858"/>
</dbReference>
<dbReference type="InterPro" id="IPR035965">
    <property type="entry name" value="PAS-like_dom_sf"/>
</dbReference>
<evidence type="ECO:0000259" key="1">
    <source>
        <dbReference type="Pfam" id="PF01814"/>
    </source>
</evidence>
<dbReference type="Pfam" id="PF08984">
    <property type="entry name" value="DUF1858"/>
    <property type="match status" value="1"/>
</dbReference>
<name>V9HJE1_9FIRM</name>
<dbReference type="EMBL" id="AFZF02000004">
    <property type="protein sequence ID" value="EHL14634.1"/>
    <property type="molecule type" value="Genomic_DNA"/>
</dbReference>
<dbReference type="Pfam" id="PF13596">
    <property type="entry name" value="PAS_10"/>
    <property type="match status" value="1"/>
</dbReference>
<dbReference type="InterPro" id="IPR012312">
    <property type="entry name" value="Hemerythrin-like"/>
</dbReference>
<dbReference type="PANTHER" id="PTHR39966:SF3">
    <property type="entry name" value="DUF438 DOMAIN-CONTAINING PROTEIN"/>
    <property type="match status" value="1"/>
</dbReference>
<proteinExistence type="predicted"/>
<gene>
    <name evidence="3" type="ORF">HMPREF9630_01083</name>
</gene>
<dbReference type="HOGENOM" id="CLU_026706_1_0_9"/>
<evidence type="ECO:0000313" key="3">
    <source>
        <dbReference type="EMBL" id="EHL14634.1"/>
    </source>
</evidence>
<dbReference type="OrthoDB" id="9769774at2"/>
<dbReference type="Proteomes" id="UP000017818">
    <property type="component" value="Unassembled WGS sequence"/>
</dbReference>
<dbReference type="AlphaFoldDB" id="V9HJE1"/>
<feature type="domain" description="Hemerythrin-like" evidence="1">
    <location>
        <begin position="95"/>
        <end position="212"/>
    </location>
</feature>
<organism evidence="3 4">
    <name type="scientific">Peptoanaerobacter stomatis</name>
    <dbReference type="NCBI Taxonomy" id="796937"/>
    <lineage>
        <taxon>Bacteria</taxon>
        <taxon>Bacillati</taxon>
        <taxon>Bacillota</taxon>
        <taxon>Clostridia</taxon>
        <taxon>Peptostreptococcales</taxon>
        <taxon>Filifactoraceae</taxon>
        <taxon>Peptoanaerobacter</taxon>
    </lineage>
</organism>
<accession>V9HJE1</accession>
<dbReference type="InterPro" id="IPR038062">
    <property type="entry name" value="ScdA-like_N_sf"/>
</dbReference>
<dbReference type="GO" id="GO:0005886">
    <property type="term" value="C:plasma membrane"/>
    <property type="evidence" value="ECO:0007669"/>
    <property type="project" value="TreeGrafter"/>
</dbReference>
<evidence type="ECO:0000259" key="2">
    <source>
        <dbReference type="Pfam" id="PF08984"/>
    </source>
</evidence>